<organism evidence="4 5">
    <name type="scientific">Modicella reniformis</name>
    <dbReference type="NCBI Taxonomy" id="1440133"/>
    <lineage>
        <taxon>Eukaryota</taxon>
        <taxon>Fungi</taxon>
        <taxon>Fungi incertae sedis</taxon>
        <taxon>Mucoromycota</taxon>
        <taxon>Mortierellomycotina</taxon>
        <taxon>Mortierellomycetes</taxon>
        <taxon>Mortierellales</taxon>
        <taxon>Mortierellaceae</taxon>
        <taxon>Modicella</taxon>
    </lineage>
</organism>
<accession>A0A9P6MBK1</accession>
<gene>
    <name evidence="4" type="ORF">BGZ65_003558</name>
</gene>
<keyword evidence="5" id="KW-1185">Reference proteome</keyword>
<dbReference type="Gene3D" id="1.10.238.10">
    <property type="entry name" value="EF-hand"/>
    <property type="match status" value="1"/>
</dbReference>
<dbReference type="OrthoDB" id="26525at2759"/>
<dbReference type="PANTHER" id="PTHR23048:SF0">
    <property type="entry name" value="CALMODULIN LIKE 3"/>
    <property type="match status" value="1"/>
</dbReference>
<dbReference type="PROSITE" id="PS00018">
    <property type="entry name" value="EF_HAND_1"/>
    <property type="match status" value="1"/>
</dbReference>
<evidence type="ECO:0000256" key="1">
    <source>
        <dbReference type="ARBA" id="ARBA00022737"/>
    </source>
</evidence>
<evidence type="ECO:0000313" key="5">
    <source>
        <dbReference type="Proteomes" id="UP000749646"/>
    </source>
</evidence>
<evidence type="ECO:0000313" key="4">
    <source>
        <dbReference type="EMBL" id="KAF9987458.1"/>
    </source>
</evidence>
<name>A0A9P6MBK1_9FUNG</name>
<dbReference type="AlphaFoldDB" id="A0A9P6MBK1"/>
<sequence>MATFSADQINDFKELFNEHDSNGDGRVNIDELHKLIASLGVDTTKDVVDSAIQKFDADEVGALNFEEFVSLMAALREMD</sequence>
<reference evidence="4" key="1">
    <citation type="journal article" date="2020" name="Fungal Divers.">
        <title>Resolving the Mortierellaceae phylogeny through synthesis of multi-gene phylogenetics and phylogenomics.</title>
        <authorList>
            <person name="Vandepol N."/>
            <person name="Liber J."/>
            <person name="Desiro A."/>
            <person name="Na H."/>
            <person name="Kennedy M."/>
            <person name="Barry K."/>
            <person name="Grigoriev I.V."/>
            <person name="Miller A.N."/>
            <person name="O'Donnell K."/>
            <person name="Stajich J.E."/>
            <person name="Bonito G."/>
        </authorList>
    </citation>
    <scope>NUCLEOTIDE SEQUENCE</scope>
    <source>
        <strain evidence="4">MES-2147</strain>
    </source>
</reference>
<dbReference type="GO" id="GO:0005509">
    <property type="term" value="F:calcium ion binding"/>
    <property type="evidence" value="ECO:0007669"/>
    <property type="project" value="InterPro"/>
</dbReference>
<dbReference type="GO" id="GO:0016460">
    <property type="term" value="C:myosin II complex"/>
    <property type="evidence" value="ECO:0007669"/>
    <property type="project" value="TreeGrafter"/>
</dbReference>
<dbReference type="FunFam" id="1.10.238.10:FF:000178">
    <property type="entry name" value="Calmodulin-2 A"/>
    <property type="match status" value="1"/>
</dbReference>
<dbReference type="Pfam" id="PF13499">
    <property type="entry name" value="EF-hand_7"/>
    <property type="match status" value="1"/>
</dbReference>
<dbReference type="InterPro" id="IPR018247">
    <property type="entry name" value="EF_Hand_1_Ca_BS"/>
</dbReference>
<keyword evidence="2" id="KW-0106">Calcium</keyword>
<dbReference type="Proteomes" id="UP000749646">
    <property type="component" value="Unassembled WGS sequence"/>
</dbReference>
<dbReference type="PANTHER" id="PTHR23048">
    <property type="entry name" value="MYOSIN LIGHT CHAIN 1, 3"/>
    <property type="match status" value="1"/>
</dbReference>
<dbReference type="SUPFAM" id="SSF47473">
    <property type="entry name" value="EF-hand"/>
    <property type="match status" value="1"/>
</dbReference>
<dbReference type="SMART" id="SM00054">
    <property type="entry name" value="EFh"/>
    <property type="match status" value="2"/>
</dbReference>
<evidence type="ECO:0000259" key="3">
    <source>
        <dbReference type="PROSITE" id="PS50222"/>
    </source>
</evidence>
<dbReference type="EMBL" id="JAAAHW010003174">
    <property type="protein sequence ID" value="KAF9987458.1"/>
    <property type="molecule type" value="Genomic_DNA"/>
</dbReference>
<dbReference type="PROSITE" id="PS50222">
    <property type="entry name" value="EF_HAND_2"/>
    <property type="match status" value="2"/>
</dbReference>
<feature type="domain" description="EF-hand" evidence="3">
    <location>
        <begin position="43"/>
        <end position="78"/>
    </location>
</feature>
<comment type="caution">
    <text evidence="4">The sequence shown here is derived from an EMBL/GenBank/DDBJ whole genome shotgun (WGS) entry which is preliminary data.</text>
</comment>
<feature type="domain" description="EF-hand" evidence="3">
    <location>
        <begin position="7"/>
        <end position="42"/>
    </location>
</feature>
<protein>
    <recommendedName>
        <fullName evidence="3">EF-hand domain-containing protein</fullName>
    </recommendedName>
</protein>
<dbReference type="CDD" id="cd00051">
    <property type="entry name" value="EFh"/>
    <property type="match status" value="1"/>
</dbReference>
<evidence type="ECO:0000256" key="2">
    <source>
        <dbReference type="ARBA" id="ARBA00022837"/>
    </source>
</evidence>
<dbReference type="InterPro" id="IPR050230">
    <property type="entry name" value="CALM/Myosin/TropC-like"/>
</dbReference>
<dbReference type="InterPro" id="IPR011992">
    <property type="entry name" value="EF-hand-dom_pair"/>
</dbReference>
<keyword evidence="1" id="KW-0677">Repeat</keyword>
<proteinExistence type="predicted"/>
<dbReference type="InterPro" id="IPR002048">
    <property type="entry name" value="EF_hand_dom"/>
</dbReference>